<dbReference type="InterPro" id="IPR015422">
    <property type="entry name" value="PyrdxlP-dep_Trfase_small"/>
</dbReference>
<name>A0A840W5B7_9ACTN</name>
<dbReference type="RefSeq" id="WP_184364023.1">
    <property type="nucleotide sequence ID" value="NZ_BAAAKM010000017.1"/>
</dbReference>
<evidence type="ECO:0000313" key="3">
    <source>
        <dbReference type="Proteomes" id="UP000579647"/>
    </source>
</evidence>
<evidence type="ECO:0000313" key="2">
    <source>
        <dbReference type="EMBL" id="MBB5490533.1"/>
    </source>
</evidence>
<dbReference type="Pfam" id="PF00266">
    <property type="entry name" value="Aminotran_5"/>
    <property type="match status" value="1"/>
</dbReference>
<accession>A0A840W5B7</accession>
<reference evidence="2 3" key="1">
    <citation type="submission" date="2020-08" db="EMBL/GenBank/DDBJ databases">
        <title>Sequencing the genomes of 1000 actinobacteria strains.</title>
        <authorList>
            <person name="Klenk H.-P."/>
        </authorList>
    </citation>
    <scope>NUCLEOTIDE SEQUENCE [LARGE SCALE GENOMIC DNA]</scope>
    <source>
        <strain evidence="2 3">DSM 44598</strain>
    </source>
</reference>
<keyword evidence="2" id="KW-0456">Lyase</keyword>
<evidence type="ECO:0000259" key="1">
    <source>
        <dbReference type="Pfam" id="PF00266"/>
    </source>
</evidence>
<organism evidence="2 3">
    <name type="scientific">Nocardiopsis metallicus</name>
    <dbReference type="NCBI Taxonomy" id="179819"/>
    <lineage>
        <taxon>Bacteria</taxon>
        <taxon>Bacillati</taxon>
        <taxon>Actinomycetota</taxon>
        <taxon>Actinomycetes</taxon>
        <taxon>Streptosporangiales</taxon>
        <taxon>Nocardiopsidaceae</taxon>
        <taxon>Nocardiopsis</taxon>
    </lineage>
</organism>
<keyword evidence="3" id="KW-1185">Reference proteome</keyword>
<dbReference type="InterPro" id="IPR015424">
    <property type="entry name" value="PyrdxlP-dep_Trfase"/>
</dbReference>
<dbReference type="PANTHER" id="PTHR43586:SF21">
    <property type="entry name" value="PYRIDOXAL PHOSPHATE (PLP)-DEPENDENT ASPARTATE AMINOTRANSFERASE SUPERFAMILY"/>
    <property type="match status" value="1"/>
</dbReference>
<comment type="caution">
    <text evidence="2">The sequence shown here is derived from an EMBL/GenBank/DDBJ whole genome shotgun (WGS) entry which is preliminary data.</text>
</comment>
<dbReference type="AlphaFoldDB" id="A0A840W5B7"/>
<dbReference type="Proteomes" id="UP000579647">
    <property type="component" value="Unassembled WGS sequence"/>
</dbReference>
<dbReference type="Gene3D" id="3.40.640.10">
    <property type="entry name" value="Type I PLP-dependent aspartate aminotransferase-like (Major domain)"/>
    <property type="match status" value="1"/>
</dbReference>
<dbReference type="SUPFAM" id="SSF53383">
    <property type="entry name" value="PLP-dependent transferases"/>
    <property type="match status" value="1"/>
</dbReference>
<dbReference type="Gene3D" id="3.90.1150.10">
    <property type="entry name" value="Aspartate Aminotransferase, domain 1"/>
    <property type="match status" value="1"/>
</dbReference>
<dbReference type="InterPro" id="IPR000192">
    <property type="entry name" value="Aminotrans_V_dom"/>
</dbReference>
<dbReference type="InterPro" id="IPR015421">
    <property type="entry name" value="PyrdxlP-dep_Trfase_major"/>
</dbReference>
<sequence length="354" mass="37178">MDHTGRARLSQAQSQFSPGNTYLNTATHGLIPHTARLALERNTREVATGGFSPGAVDSVVDAARSAYARLVGVTADRVAVGTHTSQFVGTVAASLPPGSEVLLAEGEFTSIAFPLLTRLEHGVRVREVPLDRLPEEVGPTTTLVAVAAVQSATGEIAPIEELRTACADHGARLLLDTSQSAGWLSTPLDGVDYIVCSTYKWLLGPRGGAFLTGTAEALAQLSPLAPGWFAGADPWDSLYGGPLRLAEGTRRLDLAPVWPAWIGLAPALDLLNEVGVATINEHDAALADRFRNAMGLAETGSAIVSLPAPEGTAERLAEAGISAAIRDGRLRVGFHLYNTEEDVEHLVKALSETG</sequence>
<gene>
    <name evidence="2" type="ORF">HNR07_001670</name>
</gene>
<protein>
    <submittedName>
        <fullName evidence="2">Selenocysteine lyase/cysteine desulfurase</fullName>
    </submittedName>
</protein>
<proteinExistence type="predicted"/>
<feature type="domain" description="Aminotransferase class V" evidence="1">
    <location>
        <begin position="59"/>
        <end position="294"/>
    </location>
</feature>
<dbReference type="GO" id="GO:0016829">
    <property type="term" value="F:lyase activity"/>
    <property type="evidence" value="ECO:0007669"/>
    <property type="project" value="UniProtKB-KW"/>
</dbReference>
<dbReference type="PANTHER" id="PTHR43586">
    <property type="entry name" value="CYSTEINE DESULFURASE"/>
    <property type="match status" value="1"/>
</dbReference>
<dbReference type="EMBL" id="JACHDO010000001">
    <property type="protein sequence ID" value="MBB5490533.1"/>
    <property type="molecule type" value="Genomic_DNA"/>
</dbReference>